<accession>A0ABW2KJP6</accession>
<feature type="transmembrane region" description="Helical" evidence="2">
    <location>
        <begin position="27"/>
        <end position="47"/>
    </location>
</feature>
<comment type="caution">
    <text evidence="4">The sequence shown here is derived from an EMBL/GenBank/DDBJ whole genome shotgun (WGS) entry which is preliminary data.</text>
</comment>
<dbReference type="RefSeq" id="WP_379872785.1">
    <property type="nucleotide sequence ID" value="NZ_JBHTBH010000010.1"/>
</dbReference>
<feature type="transmembrane region" description="Helical" evidence="2">
    <location>
        <begin position="226"/>
        <end position="247"/>
    </location>
</feature>
<protein>
    <submittedName>
        <fullName evidence="4">Cell division protein FtsQ</fullName>
    </submittedName>
</protein>
<evidence type="ECO:0000259" key="3">
    <source>
        <dbReference type="Pfam" id="PF26509"/>
    </source>
</evidence>
<feature type="transmembrane region" description="Helical" evidence="2">
    <location>
        <begin position="267"/>
        <end position="291"/>
    </location>
</feature>
<keyword evidence="2" id="KW-0812">Transmembrane</keyword>
<keyword evidence="2" id="KW-0472">Membrane</keyword>
<gene>
    <name evidence="4" type="ORF">ACFQRF_20660</name>
</gene>
<feature type="transmembrane region" description="Helical" evidence="2">
    <location>
        <begin position="59"/>
        <end position="80"/>
    </location>
</feature>
<feature type="transmembrane region" description="Helical" evidence="2">
    <location>
        <begin position="100"/>
        <end position="120"/>
    </location>
</feature>
<dbReference type="EMBL" id="JBHTBH010000010">
    <property type="protein sequence ID" value="MFC7330147.1"/>
    <property type="molecule type" value="Genomic_DNA"/>
</dbReference>
<evidence type="ECO:0000313" key="4">
    <source>
        <dbReference type="EMBL" id="MFC7330147.1"/>
    </source>
</evidence>
<keyword evidence="4" id="KW-0132">Cell division</keyword>
<evidence type="ECO:0000313" key="5">
    <source>
        <dbReference type="Proteomes" id="UP001596540"/>
    </source>
</evidence>
<evidence type="ECO:0000256" key="2">
    <source>
        <dbReference type="SAM" id="Phobius"/>
    </source>
</evidence>
<keyword evidence="4" id="KW-0131">Cell cycle</keyword>
<keyword evidence="5" id="KW-1185">Reference proteome</keyword>
<feature type="domain" description="DUF8171" evidence="3">
    <location>
        <begin position="28"/>
        <end position="294"/>
    </location>
</feature>
<feature type="region of interest" description="Disordered" evidence="1">
    <location>
        <begin position="1"/>
        <end position="21"/>
    </location>
</feature>
<dbReference type="Proteomes" id="UP001596540">
    <property type="component" value="Unassembled WGS sequence"/>
</dbReference>
<proteinExistence type="predicted"/>
<feature type="transmembrane region" description="Helical" evidence="2">
    <location>
        <begin position="174"/>
        <end position="197"/>
    </location>
</feature>
<dbReference type="Pfam" id="PF26509">
    <property type="entry name" value="DUF8171"/>
    <property type="match status" value="1"/>
</dbReference>
<dbReference type="InterPro" id="IPR058484">
    <property type="entry name" value="DUF8171"/>
</dbReference>
<organism evidence="4 5">
    <name type="scientific">Marinactinospora rubrisoli</name>
    <dbReference type="NCBI Taxonomy" id="2715399"/>
    <lineage>
        <taxon>Bacteria</taxon>
        <taxon>Bacillati</taxon>
        <taxon>Actinomycetota</taxon>
        <taxon>Actinomycetes</taxon>
        <taxon>Streptosporangiales</taxon>
        <taxon>Nocardiopsidaceae</taxon>
        <taxon>Marinactinospora</taxon>
    </lineage>
</organism>
<feature type="transmembrane region" description="Helical" evidence="2">
    <location>
        <begin position="129"/>
        <end position="154"/>
    </location>
</feature>
<keyword evidence="2" id="KW-1133">Transmembrane helix</keyword>
<sequence length="310" mass="32751">MSQSSPLPGTPARPASRPGESSSSQKLMVFVLSMTLFGLANIVTEVLPEITVGPVELSVSYLAFVPVVMVSLFNPLYAALGAPLGEIVFVDLLMGDFSGIGEIEGYLQMFLGLYIGGCLVRDPRRRPQIALAAVVTVVVDKMLSAIVDIGKVWVGVADAEYVEGLPQSILLLEGIGFTTDLLISGVLFGAIPAMVLAPRLHGRIEPLLGMAPRDAANPPALAQRGAAMFALLAIFLSFVSMIAAFASEIVDNFGVGDPGFIDQYGQRFLWVGVAAALLVLVGAVVAARAVVRSRRERAAQDAAGQRREAR</sequence>
<evidence type="ECO:0000256" key="1">
    <source>
        <dbReference type="SAM" id="MobiDB-lite"/>
    </source>
</evidence>
<reference evidence="5" key="1">
    <citation type="journal article" date="2019" name="Int. J. Syst. Evol. Microbiol.">
        <title>The Global Catalogue of Microorganisms (GCM) 10K type strain sequencing project: providing services to taxonomists for standard genome sequencing and annotation.</title>
        <authorList>
            <consortium name="The Broad Institute Genomics Platform"/>
            <consortium name="The Broad Institute Genome Sequencing Center for Infectious Disease"/>
            <person name="Wu L."/>
            <person name="Ma J."/>
        </authorList>
    </citation>
    <scope>NUCLEOTIDE SEQUENCE [LARGE SCALE GENOMIC DNA]</scope>
    <source>
        <strain evidence="5">CGMCC 4.7382</strain>
    </source>
</reference>
<dbReference type="GO" id="GO:0051301">
    <property type="term" value="P:cell division"/>
    <property type="evidence" value="ECO:0007669"/>
    <property type="project" value="UniProtKB-KW"/>
</dbReference>
<name>A0ABW2KJP6_9ACTN</name>